<reference evidence="2 3" key="1">
    <citation type="journal article" date="2011" name="J. Bacteriol.">
        <title>Complete genome sequence of the Thermophilic Bacterium Exiguobacterium sp. AT1b.</title>
        <authorList>
            <person name="Vishnivetskaya T.A."/>
            <person name="Lucas S."/>
            <person name="Copeland A."/>
            <person name="Lapidus A."/>
            <person name="Glavina Del Rio T."/>
            <person name="Dalin E."/>
            <person name="Tice H."/>
            <person name="Bruce D.C."/>
            <person name="Goodwin L.A."/>
            <person name="Pitluck S."/>
            <person name="Saunders E."/>
            <person name="Brettin T."/>
            <person name="Detter C."/>
            <person name="Han C."/>
            <person name="Larimer F."/>
            <person name="Land M.L."/>
            <person name="Hauser L.J."/>
            <person name="Kyrpides N.C."/>
            <person name="Ovchinnikova G."/>
            <person name="Kathariou S."/>
            <person name="Ramaley R.F."/>
            <person name="Rodrigues D.F."/>
            <person name="Hendrix C."/>
            <person name="Richardson P."/>
            <person name="Tiedje J.M."/>
        </authorList>
    </citation>
    <scope>NUCLEOTIDE SEQUENCE [LARGE SCALE GENOMIC DNA]</scope>
    <source>
        <strain evidence="3">ATCC BAA-1283 / AT1b</strain>
    </source>
</reference>
<dbReference type="HOGENOM" id="CLU_3343870_0_0_9"/>
<dbReference type="STRING" id="360911.EAT1b_1719"/>
<proteinExistence type="predicted"/>
<gene>
    <name evidence="2" type="ordered locus">EAT1b_1719</name>
</gene>
<accession>C4KZY2</accession>
<keyword evidence="1" id="KW-0472">Membrane</keyword>
<dbReference type="Proteomes" id="UP000000716">
    <property type="component" value="Chromosome"/>
</dbReference>
<organism evidence="2 3">
    <name type="scientific">Exiguobacterium sp. (strain ATCC BAA-1283 / AT1b)</name>
    <dbReference type="NCBI Taxonomy" id="360911"/>
    <lineage>
        <taxon>Bacteria</taxon>
        <taxon>Bacillati</taxon>
        <taxon>Bacillota</taxon>
        <taxon>Bacilli</taxon>
        <taxon>Bacillales</taxon>
        <taxon>Bacillales Family XII. Incertae Sedis</taxon>
        <taxon>Exiguobacterium</taxon>
    </lineage>
</organism>
<keyword evidence="1" id="KW-1133">Transmembrane helix</keyword>
<sequence>MLNRDSFDGGHRASFGTPGIVSFIIILGFMLYFFFGS</sequence>
<dbReference type="KEGG" id="eat:EAT1b_1719"/>
<dbReference type="AlphaFoldDB" id="C4KZY2"/>
<name>C4KZY2_EXISA</name>
<keyword evidence="3" id="KW-1185">Reference proteome</keyword>
<protein>
    <submittedName>
        <fullName evidence="2">Uncharacterized protein</fullName>
    </submittedName>
</protein>
<keyword evidence="1" id="KW-0812">Transmembrane</keyword>
<evidence type="ECO:0000313" key="3">
    <source>
        <dbReference type="Proteomes" id="UP000000716"/>
    </source>
</evidence>
<feature type="transmembrane region" description="Helical" evidence="1">
    <location>
        <begin position="15"/>
        <end position="35"/>
    </location>
</feature>
<dbReference type="EMBL" id="CP001615">
    <property type="protein sequence ID" value="ACQ70645.1"/>
    <property type="molecule type" value="Genomic_DNA"/>
</dbReference>
<evidence type="ECO:0000256" key="1">
    <source>
        <dbReference type="SAM" id="Phobius"/>
    </source>
</evidence>
<evidence type="ECO:0000313" key="2">
    <source>
        <dbReference type="EMBL" id="ACQ70645.1"/>
    </source>
</evidence>